<accession>A0A2P5EHS3</accession>
<protein>
    <submittedName>
        <fullName evidence="1">Uncharacterized protein</fullName>
    </submittedName>
</protein>
<evidence type="ECO:0000313" key="1">
    <source>
        <dbReference type="EMBL" id="PON85088.1"/>
    </source>
</evidence>
<dbReference type="EMBL" id="JXTC01000153">
    <property type="protein sequence ID" value="PON85088.1"/>
    <property type="molecule type" value="Genomic_DNA"/>
</dbReference>
<reference evidence="2" key="1">
    <citation type="submission" date="2016-06" db="EMBL/GenBank/DDBJ databases">
        <title>Parallel loss of symbiosis genes in relatives of nitrogen-fixing non-legume Parasponia.</title>
        <authorList>
            <person name="Van Velzen R."/>
            <person name="Holmer R."/>
            <person name="Bu F."/>
            <person name="Rutten L."/>
            <person name="Van Zeijl A."/>
            <person name="Liu W."/>
            <person name="Santuari L."/>
            <person name="Cao Q."/>
            <person name="Sharma T."/>
            <person name="Shen D."/>
            <person name="Roswanjaya Y."/>
            <person name="Wardhani T."/>
            <person name="Kalhor M.S."/>
            <person name="Jansen J."/>
            <person name="Van den Hoogen J."/>
            <person name="Gungor B."/>
            <person name="Hartog M."/>
            <person name="Hontelez J."/>
            <person name="Verver J."/>
            <person name="Yang W.-C."/>
            <person name="Schijlen E."/>
            <person name="Repin R."/>
            <person name="Schilthuizen M."/>
            <person name="Schranz E."/>
            <person name="Heidstra R."/>
            <person name="Miyata K."/>
            <person name="Fedorova E."/>
            <person name="Kohlen W."/>
            <person name="Bisseling T."/>
            <person name="Smit S."/>
            <person name="Geurts R."/>
        </authorList>
    </citation>
    <scope>NUCLEOTIDE SEQUENCE [LARGE SCALE GENOMIC DNA]</scope>
    <source>
        <strain evidence="2">cv. RG33-2</strain>
    </source>
</reference>
<comment type="caution">
    <text evidence="1">The sequence shown here is derived from an EMBL/GenBank/DDBJ whole genome shotgun (WGS) entry which is preliminary data.</text>
</comment>
<organism evidence="1 2">
    <name type="scientific">Trema orientale</name>
    <name type="common">Charcoal tree</name>
    <name type="synonym">Celtis orientalis</name>
    <dbReference type="NCBI Taxonomy" id="63057"/>
    <lineage>
        <taxon>Eukaryota</taxon>
        <taxon>Viridiplantae</taxon>
        <taxon>Streptophyta</taxon>
        <taxon>Embryophyta</taxon>
        <taxon>Tracheophyta</taxon>
        <taxon>Spermatophyta</taxon>
        <taxon>Magnoliopsida</taxon>
        <taxon>eudicotyledons</taxon>
        <taxon>Gunneridae</taxon>
        <taxon>Pentapetalae</taxon>
        <taxon>rosids</taxon>
        <taxon>fabids</taxon>
        <taxon>Rosales</taxon>
        <taxon>Cannabaceae</taxon>
        <taxon>Trema</taxon>
    </lineage>
</organism>
<dbReference type="InParanoid" id="A0A2P5EHS3"/>
<evidence type="ECO:0000313" key="2">
    <source>
        <dbReference type="Proteomes" id="UP000237000"/>
    </source>
</evidence>
<keyword evidence="2" id="KW-1185">Reference proteome</keyword>
<dbReference type="AlphaFoldDB" id="A0A2P5EHS3"/>
<proteinExistence type="predicted"/>
<gene>
    <name evidence="1" type="ORF">TorRG33x02_191880</name>
</gene>
<sequence>MASAVELGPWYPGLFLCYHRGMCFTDCQQNPVDANDCVKHSALLLGIEGTFFAQLMCIDNLDYLSSKWGGRMAGQSKVIIPSDLLTKNSTFIDREDENKELVPLGVEKAQDSSCQELPRTFSNPLSQIPKGSIYILPGRQYCSTYLDSERLAGRHCGAHISGSKHQQQFFSARKGVL</sequence>
<dbReference type="Proteomes" id="UP000237000">
    <property type="component" value="Unassembled WGS sequence"/>
</dbReference>
<name>A0A2P5EHS3_TREOI</name>